<reference evidence="6 7" key="1">
    <citation type="submission" date="2016-12" db="EMBL/GenBank/DDBJ databases">
        <title>The draft genome sequence of HSLHS2.</title>
        <authorList>
            <person name="Hu D."/>
            <person name="Wang L."/>
            <person name="Shao Z."/>
        </authorList>
    </citation>
    <scope>NUCLEOTIDE SEQUENCE [LARGE SCALE GENOMIC DNA]</scope>
    <source>
        <strain evidence="6">MCCC 1A06712</strain>
    </source>
</reference>
<dbReference type="PANTHER" id="PTHR30329">
    <property type="entry name" value="STATOR ELEMENT OF FLAGELLAR MOTOR COMPLEX"/>
    <property type="match status" value="1"/>
</dbReference>
<dbReference type="SUPFAM" id="SSF103088">
    <property type="entry name" value="OmpA-like"/>
    <property type="match status" value="1"/>
</dbReference>
<dbReference type="Pfam" id="PF00691">
    <property type="entry name" value="OmpA"/>
    <property type="match status" value="1"/>
</dbReference>
<dbReference type="InterPro" id="IPR036737">
    <property type="entry name" value="OmpA-like_sf"/>
</dbReference>
<comment type="caution">
    <text evidence="6">The sequence shown here is derived from an EMBL/GenBank/DDBJ whole genome shotgun (WGS) entry which is preliminary data.</text>
</comment>
<sequence>MIARTSLAFATVALVGVSACTMTDPNNPNRNTQTGAVVGAGLGALVGIASGDNVEERRRNAILGAAIGGGLGAVGGASLDKQEAELRSQLGNQASIVNTGEQLIVTMPQDILFATDSATLTGALQNDLFTVARSINAYPNTTVQVVGHTDNTGAASYNQQLSVRRAQAVTSVLINAGVPANRIQAFGRGEDAPVADNLTPTGRAQNRRVEIVIIPNG</sequence>
<accession>A0A251X0K7</accession>
<dbReference type="AlphaFoldDB" id="A0A251X0K7"/>
<dbReference type="PANTHER" id="PTHR30329:SF21">
    <property type="entry name" value="LIPOPROTEIN YIAD-RELATED"/>
    <property type="match status" value="1"/>
</dbReference>
<dbReference type="Gene3D" id="3.30.1330.60">
    <property type="entry name" value="OmpA-like domain"/>
    <property type="match status" value="1"/>
</dbReference>
<evidence type="ECO:0000256" key="4">
    <source>
        <dbReference type="PROSITE-ProRule" id="PRU00473"/>
    </source>
</evidence>
<organism evidence="6 7">
    <name type="scientific">Marivivens niveibacter</name>
    <dbReference type="NCBI Taxonomy" id="1930667"/>
    <lineage>
        <taxon>Bacteria</taxon>
        <taxon>Pseudomonadati</taxon>
        <taxon>Pseudomonadota</taxon>
        <taxon>Alphaproteobacteria</taxon>
        <taxon>Rhodobacterales</taxon>
        <taxon>Paracoccaceae</taxon>
        <taxon>Marivivens group</taxon>
        <taxon>Marivivens</taxon>
    </lineage>
</organism>
<gene>
    <name evidence="6" type="ORF">BVC71_01785</name>
</gene>
<dbReference type="InterPro" id="IPR006665">
    <property type="entry name" value="OmpA-like"/>
</dbReference>
<dbReference type="Pfam" id="PF13441">
    <property type="entry name" value="Gly-zipper_YMGG"/>
    <property type="match status" value="1"/>
</dbReference>
<dbReference type="PRINTS" id="PR01023">
    <property type="entry name" value="NAFLGMOTY"/>
</dbReference>
<dbReference type="GO" id="GO:0009279">
    <property type="term" value="C:cell outer membrane"/>
    <property type="evidence" value="ECO:0007669"/>
    <property type="project" value="UniProtKB-SubCell"/>
</dbReference>
<dbReference type="InterPro" id="IPR006664">
    <property type="entry name" value="OMP_bac"/>
</dbReference>
<dbReference type="PRINTS" id="PR01021">
    <property type="entry name" value="OMPADOMAIN"/>
</dbReference>
<keyword evidence="2 4" id="KW-0472">Membrane</keyword>
<keyword evidence="7" id="KW-1185">Reference proteome</keyword>
<dbReference type="EMBL" id="MSPP01000001">
    <property type="protein sequence ID" value="OUD10269.1"/>
    <property type="molecule type" value="Genomic_DNA"/>
</dbReference>
<dbReference type="RefSeq" id="WP_086449919.1">
    <property type="nucleotide sequence ID" value="NZ_MSPP01000001.1"/>
</dbReference>
<evidence type="ECO:0000313" key="7">
    <source>
        <dbReference type="Proteomes" id="UP000194664"/>
    </source>
</evidence>
<dbReference type="InterPro" id="IPR027367">
    <property type="entry name" value="Gly-zipper_YMGG"/>
</dbReference>
<evidence type="ECO:0000256" key="1">
    <source>
        <dbReference type="ARBA" id="ARBA00004442"/>
    </source>
</evidence>
<evidence type="ECO:0000259" key="5">
    <source>
        <dbReference type="PROSITE" id="PS51123"/>
    </source>
</evidence>
<dbReference type="Proteomes" id="UP000194664">
    <property type="component" value="Unassembled WGS sequence"/>
</dbReference>
<proteinExistence type="predicted"/>
<comment type="subcellular location">
    <subcellularLocation>
        <location evidence="1">Cell outer membrane</location>
    </subcellularLocation>
</comment>
<dbReference type="InterPro" id="IPR050330">
    <property type="entry name" value="Bact_OuterMem_StrucFunc"/>
</dbReference>
<dbReference type="OrthoDB" id="9782229at2"/>
<dbReference type="PROSITE" id="PS51257">
    <property type="entry name" value="PROKAR_LIPOPROTEIN"/>
    <property type="match status" value="1"/>
</dbReference>
<evidence type="ECO:0000256" key="3">
    <source>
        <dbReference type="ARBA" id="ARBA00023237"/>
    </source>
</evidence>
<evidence type="ECO:0000256" key="2">
    <source>
        <dbReference type="ARBA" id="ARBA00023136"/>
    </source>
</evidence>
<dbReference type="PROSITE" id="PS51123">
    <property type="entry name" value="OMPA_2"/>
    <property type="match status" value="1"/>
</dbReference>
<keyword evidence="3" id="KW-0998">Cell outer membrane</keyword>
<protein>
    <recommendedName>
        <fullName evidence="5">OmpA-like domain-containing protein</fullName>
    </recommendedName>
</protein>
<evidence type="ECO:0000313" key="6">
    <source>
        <dbReference type="EMBL" id="OUD10269.1"/>
    </source>
</evidence>
<dbReference type="CDD" id="cd07185">
    <property type="entry name" value="OmpA_C-like"/>
    <property type="match status" value="1"/>
</dbReference>
<feature type="domain" description="OmpA-like" evidence="5">
    <location>
        <begin position="100"/>
        <end position="217"/>
    </location>
</feature>
<name>A0A251X0K7_9RHOB</name>